<dbReference type="InterPro" id="IPR002139">
    <property type="entry name" value="Ribo/fructo_kinase"/>
</dbReference>
<dbReference type="GO" id="GO:0005737">
    <property type="term" value="C:cytoplasm"/>
    <property type="evidence" value="ECO:0007669"/>
    <property type="project" value="UniProtKB-SubCell"/>
</dbReference>
<organism evidence="14 15">
    <name type="scientific">Cyberlindnera jadinii (strain ATCC 18201 / CBS 1600 / BCRC 20928 / JCM 3617 / NBRC 0987 / NRRL Y-1542)</name>
    <name type="common">Torula yeast</name>
    <name type="synonym">Candida utilis</name>
    <dbReference type="NCBI Taxonomy" id="983966"/>
    <lineage>
        <taxon>Eukaryota</taxon>
        <taxon>Fungi</taxon>
        <taxon>Dikarya</taxon>
        <taxon>Ascomycota</taxon>
        <taxon>Saccharomycotina</taxon>
        <taxon>Saccharomycetes</taxon>
        <taxon>Phaffomycetales</taxon>
        <taxon>Phaffomycetaceae</taxon>
        <taxon>Cyberlindnera</taxon>
    </lineage>
</organism>
<feature type="domain" description="Carbohydrate kinase PfkB" evidence="13">
    <location>
        <begin position="5"/>
        <end position="300"/>
    </location>
</feature>
<reference evidence="14 15" key="1">
    <citation type="journal article" date="2016" name="Proc. Natl. Acad. Sci. U.S.A.">
        <title>Comparative genomics of biotechnologically important yeasts.</title>
        <authorList>
            <person name="Riley R."/>
            <person name="Haridas S."/>
            <person name="Wolfe K.H."/>
            <person name="Lopes M.R."/>
            <person name="Hittinger C.T."/>
            <person name="Goeker M."/>
            <person name="Salamov A.A."/>
            <person name="Wisecaver J.H."/>
            <person name="Long T.M."/>
            <person name="Calvey C.H."/>
            <person name="Aerts A.L."/>
            <person name="Barry K.W."/>
            <person name="Choi C."/>
            <person name="Clum A."/>
            <person name="Coughlan A.Y."/>
            <person name="Deshpande S."/>
            <person name="Douglass A.P."/>
            <person name="Hanson S.J."/>
            <person name="Klenk H.-P."/>
            <person name="LaButti K.M."/>
            <person name="Lapidus A."/>
            <person name="Lindquist E.A."/>
            <person name="Lipzen A.M."/>
            <person name="Meier-Kolthoff J.P."/>
            <person name="Ohm R.A."/>
            <person name="Otillar R.P."/>
            <person name="Pangilinan J.L."/>
            <person name="Peng Y."/>
            <person name="Rokas A."/>
            <person name="Rosa C.A."/>
            <person name="Scheuner C."/>
            <person name="Sibirny A.A."/>
            <person name="Slot J.C."/>
            <person name="Stielow J.B."/>
            <person name="Sun H."/>
            <person name="Kurtzman C.P."/>
            <person name="Blackwell M."/>
            <person name="Grigoriev I.V."/>
            <person name="Jeffries T.W."/>
        </authorList>
    </citation>
    <scope>NUCLEOTIDE SEQUENCE [LARGE SCALE GENOMIC DNA]</scope>
    <source>
        <strain evidence="15">ATCC 18201 / CBS 1600 / BCRC 20928 / JCM 3617 / NBRC 0987 / NRRL Y-1542</strain>
    </source>
</reference>
<keyword evidence="6 12" id="KW-0547">Nucleotide-binding</keyword>
<dbReference type="AlphaFoldDB" id="A0A1E4S5I0"/>
<dbReference type="UniPathway" id="UPA00916">
    <property type="reaction ID" value="UER00889"/>
</dbReference>
<evidence type="ECO:0000256" key="1">
    <source>
        <dbReference type="ARBA" id="ARBA00005380"/>
    </source>
</evidence>
<comment type="pathway">
    <text evidence="12">Carbohydrate metabolism; D-ribose degradation; D-ribose 5-phosphate from beta-D-ribopyranose: step 2/2.</text>
</comment>
<feature type="binding site" evidence="12">
    <location>
        <begin position="258"/>
        <end position="259"/>
    </location>
    <ligand>
        <name>ATP</name>
        <dbReference type="ChEBI" id="CHEBI:30616"/>
    </ligand>
</feature>
<comment type="cofactor">
    <cofactor evidence="12">
        <name>Mg(2+)</name>
        <dbReference type="ChEBI" id="CHEBI:18420"/>
    </cofactor>
    <text evidence="12">Requires a divalent cation, most likely magnesium in vivo, as an electrophilic catalyst to aid phosphoryl group transfer. It is the chelate of the metal and the nucleotide that is the actual substrate.</text>
</comment>
<feature type="active site" description="Proton acceptor" evidence="12">
    <location>
        <position position="259"/>
    </location>
</feature>
<keyword evidence="12" id="KW-0963">Cytoplasm</keyword>
<evidence type="ECO:0000313" key="14">
    <source>
        <dbReference type="EMBL" id="ODV74652.1"/>
    </source>
</evidence>
<keyword evidence="7 12" id="KW-0418">Kinase</keyword>
<dbReference type="PANTHER" id="PTHR10584">
    <property type="entry name" value="SUGAR KINASE"/>
    <property type="match status" value="1"/>
</dbReference>
<dbReference type="CDD" id="cd01174">
    <property type="entry name" value="ribokinase"/>
    <property type="match status" value="1"/>
</dbReference>
<comment type="function">
    <text evidence="12">Catalyzes the phosphorylation of ribose at O-5 in a reaction requiring ATP and magnesium. The resulting D-ribose-5-phosphate can then be used either for sythesis of nucleotides, histidine, and tryptophan, or as a component of the pentose phosphate pathway.</text>
</comment>
<dbReference type="GO" id="GO:0005634">
    <property type="term" value="C:nucleus"/>
    <property type="evidence" value="ECO:0007669"/>
    <property type="project" value="UniProtKB-SubCell"/>
</dbReference>
<keyword evidence="4 12" id="KW-0808">Transferase</keyword>
<evidence type="ECO:0000259" key="13">
    <source>
        <dbReference type="Pfam" id="PF00294"/>
    </source>
</evidence>
<dbReference type="OrthoDB" id="415590at2759"/>
<dbReference type="PANTHER" id="PTHR10584:SF166">
    <property type="entry name" value="RIBOKINASE"/>
    <property type="match status" value="1"/>
</dbReference>
<dbReference type="GO" id="GO:0019303">
    <property type="term" value="P:D-ribose catabolic process"/>
    <property type="evidence" value="ECO:0007669"/>
    <property type="project" value="UniProtKB-UniRule"/>
</dbReference>
<comment type="catalytic activity">
    <reaction evidence="12">
        <text>D-ribose + ATP = D-ribose 5-phosphate + ADP + H(+)</text>
        <dbReference type="Rhea" id="RHEA:13697"/>
        <dbReference type="ChEBI" id="CHEBI:15378"/>
        <dbReference type="ChEBI" id="CHEBI:30616"/>
        <dbReference type="ChEBI" id="CHEBI:47013"/>
        <dbReference type="ChEBI" id="CHEBI:78346"/>
        <dbReference type="ChEBI" id="CHEBI:456216"/>
        <dbReference type="EC" id="2.7.1.15"/>
    </reaction>
</comment>
<feature type="binding site" evidence="12">
    <location>
        <position position="298"/>
    </location>
    <ligand>
        <name>K(+)</name>
        <dbReference type="ChEBI" id="CHEBI:29103"/>
    </ligand>
</feature>
<evidence type="ECO:0000256" key="9">
    <source>
        <dbReference type="ARBA" id="ARBA00022842"/>
    </source>
</evidence>
<dbReference type="PRINTS" id="PR00990">
    <property type="entry name" value="RIBOKINASE"/>
</dbReference>
<feature type="binding site" evidence="12">
    <location>
        <position position="292"/>
    </location>
    <ligand>
        <name>K(+)</name>
        <dbReference type="ChEBI" id="CHEBI:29103"/>
    </ligand>
</feature>
<keyword evidence="11 12" id="KW-0119">Carbohydrate metabolism</keyword>
<dbReference type="InterPro" id="IPR011877">
    <property type="entry name" value="Ribokinase"/>
</dbReference>
<comment type="subcellular location">
    <subcellularLocation>
        <location evidence="12">Cytoplasm</location>
    </subcellularLocation>
    <subcellularLocation>
        <location evidence="12">Nucleus</location>
    </subcellularLocation>
</comment>
<evidence type="ECO:0000256" key="11">
    <source>
        <dbReference type="ARBA" id="ARBA00023277"/>
    </source>
</evidence>
<comment type="activity regulation">
    <text evidence="12">Activated by a monovalent cation that binds near, but not in, the active site. The most likely occupant of the site in vivo is potassium. Ion binding induces a conformational change that may alter substrate affinity.</text>
</comment>
<dbReference type="PROSITE" id="PS00584">
    <property type="entry name" value="PFKB_KINASES_2"/>
    <property type="match status" value="1"/>
</dbReference>
<feature type="binding site" evidence="12">
    <location>
        <begin position="39"/>
        <end position="43"/>
    </location>
    <ligand>
        <name>substrate</name>
    </ligand>
</feature>
<evidence type="ECO:0000256" key="3">
    <source>
        <dbReference type="ARBA" id="ARBA00016943"/>
    </source>
</evidence>
<comment type="similarity">
    <text evidence="12">Belongs to the carbohydrate kinase PfkB family. Ribokinase subfamily.</text>
</comment>
<proteinExistence type="inferred from homology"/>
<dbReference type="InterPro" id="IPR029056">
    <property type="entry name" value="Ribokinase-like"/>
</dbReference>
<feature type="binding site" evidence="12">
    <location>
        <position position="144"/>
    </location>
    <ligand>
        <name>substrate</name>
    </ligand>
</feature>
<keyword evidence="9 12" id="KW-0460">Magnesium</keyword>
<dbReference type="Proteomes" id="UP000094389">
    <property type="component" value="Unassembled WGS sequence"/>
</dbReference>
<feature type="binding site" evidence="12">
    <location>
        <position position="253"/>
    </location>
    <ligand>
        <name>K(+)</name>
        <dbReference type="ChEBI" id="CHEBI:29103"/>
    </ligand>
</feature>
<evidence type="ECO:0000256" key="7">
    <source>
        <dbReference type="ARBA" id="ARBA00022777"/>
    </source>
</evidence>
<gene>
    <name evidence="12" type="primary">RBK1</name>
    <name evidence="14" type="ORF">CYBJADRAFT_176790</name>
</gene>
<dbReference type="EMBL" id="KV453927">
    <property type="protein sequence ID" value="ODV74652.1"/>
    <property type="molecule type" value="Genomic_DNA"/>
</dbReference>
<keyword evidence="5 12" id="KW-0479">Metal-binding</keyword>
<name>A0A1E4S5I0_CYBJN</name>
<evidence type="ECO:0000256" key="2">
    <source>
        <dbReference type="ARBA" id="ARBA00012035"/>
    </source>
</evidence>
<evidence type="ECO:0000256" key="4">
    <source>
        <dbReference type="ARBA" id="ARBA00022679"/>
    </source>
</evidence>
<feature type="binding site" evidence="12">
    <location>
        <position position="294"/>
    </location>
    <ligand>
        <name>K(+)</name>
        <dbReference type="ChEBI" id="CHEBI:29103"/>
    </ligand>
</feature>
<comment type="caution">
    <text evidence="12">Lacks conserved residue(s) required for the propagation of feature annotation.</text>
</comment>
<accession>A0A1E4S5I0</accession>
<feature type="binding site" evidence="12">
    <location>
        <position position="255"/>
    </location>
    <ligand>
        <name>K(+)</name>
        <dbReference type="ChEBI" id="CHEBI:29103"/>
    </ligand>
</feature>
<evidence type="ECO:0000256" key="8">
    <source>
        <dbReference type="ARBA" id="ARBA00022840"/>
    </source>
</evidence>
<keyword evidence="10 12" id="KW-0630">Potassium</keyword>
<sequence length="311" mass="33671">MVLFTVVGSLNYDLVSYTERVPKAGETFKGDSFETHVGGKGLNQTVSLARQAQAGDAVRMVGKVGGDTFGKDLIDTLKSYDVDVSQVGVLSGVSSGVAVIIVERSTGENRILITPGANGEASYTDEELHQLFTHDKQVVVFQNEIKGTEYTIQWLSKNRPNASIVYNPSPYYSFSSKLTPLDILAKEELSNYETLIADDMVEGYKQLSLKLQPLLNQKNEATIVITLGTYGSLFRSKDSMGFTEAVKVDNVVDTTGAGDTFLGAFVTQLISSRDPHRALKFAALASSLAIQKKGASNSIPSFGEVELLFKS</sequence>
<dbReference type="RefSeq" id="XP_020071691.1">
    <property type="nucleotide sequence ID" value="XM_020216817.1"/>
</dbReference>
<dbReference type="Pfam" id="PF00294">
    <property type="entry name" value="PfkB"/>
    <property type="match status" value="1"/>
</dbReference>
<dbReference type="OMA" id="TFCGYFA"/>
<dbReference type="Gene3D" id="3.40.1190.20">
    <property type="match status" value="1"/>
</dbReference>
<evidence type="ECO:0000256" key="12">
    <source>
        <dbReference type="HAMAP-Rule" id="MF_03215"/>
    </source>
</evidence>
<feature type="binding site" evidence="12">
    <location>
        <position position="259"/>
    </location>
    <ligand>
        <name>substrate</name>
    </ligand>
</feature>
<dbReference type="GO" id="GO:0004747">
    <property type="term" value="F:ribokinase activity"/>
    <property type="evidence" value="ECO:0007669"/>
    <property type="project" value="UniProtKB-UniRule"/>
</dbReference>
<evidence type="ECO:0000256" key="6">
    <source>
        <dbReference type="ARBA" id="ARBA00022741"/>
    </source>
</evidence>
<keyword evidence="15" id="KW-1185">Reference proteome</keyword>
<dbReference type="EC" id="2.7.1.15" evidence="2 12"/>
<evidence type="ECO:0000256" key="5">
    <source>
        <dbReference type="ARBA" id="ARBA00022723"/>
    </source>
</evidence>
<keyword evidence="12" id="KW-0539">Nucleus</keyword>
<dbReference type="GeneID" id="30991213"/>
<dbReference type="GO" id="GO:0005524">
    <property type="term" value="F:ATP binding"/>
    <property type="evidence" value="ECO:0007669"/>
    <property type="project" value="UniProtKB-UniRule"/>
</dbReference>
<dbReference type="SUPFAM" id="SSF53613">
    <property type="entry name" value="Ribokinase-like"/>
    <property type="match status" value="1"/>
</dbReference>
<dbReference type="STRING" id="983966.A0A1E4S5I0"/>
<dbReference type="InterPro" id="IPR011611">
    <property type="entry name" value="PfkB_dom"/>
</dbReference>
<feature type="binding site" evidence="12">
    <location>
        <begin position="226"/>
        <end position="231"/>
    </location>
    <ligand>
        <name>ATP</name>
        <dbReference type="ChEBI" id="CHEBI:30616"/>
    </ligand>
</feature>
<feature type="binding site" evidence="12">
    <location>
        <begin position="11"/>
        <end position="13"/>
    </location>
    <ligand>
        <name>substrate</name>
    </ligand>
</feature>
<keyword evidence="8 12" id="KW-0067">ATP-binding</keyword>
<dbReference type="InterPro" id="IPR002173">
    <property type="entry name" value="Carboh/pur_kinase_PfkB_CS"/>
</dbReference>
<dbReference type="GO" id="GO:0046872">
    <property type="term" value="F:metal ion binding"/>
    <property type="evidence" value="ECO:0007669"/>
    <property type="project" value="UniProtKB-KW"/>
</dbReference>
<evidence type="ECO:0000313" key="15">
    <source>
        <dbReference type="Proteomes" id="UP000094389"/>
    </source>
</evidence>
<comment type="similarity">
    <text evidence="1">Belongs to the carbohydrate kinase pfkB family.</text>
</comment>
<feature type="binding site" evidence="12">
    <location>
        <position position="289"/>
    </location>
    <ligand>
        <name>K(+)</name>
        <dbReference type="ChEBI" id="CHEBI:29103"/>
    </ligand>
</feature>
<dbReference type="HAMAP" id="MF_01987">
    <property type="entry name" value="Ribokinase"/>
    <property type="match status" value="1"/>
</dbReference>
<comment type="subunit">
    <text evidence="12">Homodimer.</text>
</comment>
<evidence type="ECO:0000256" key="10">
    <source>
        <dbReference type="ARBA" id="ARBA00022958"/>
    </source>
</evidence>
<protein>
    <recommendedName>
        <fullName evidence="3 12">Ribokinase</fullName>
        <shortName evidence="12">RK</shortName>
        <ecNumber evidence="2 12">2.7.1.15</ecNumber>
    </recommendedName>
</protein>